<evidence type="ECO:0000259" key="2">
    <source>
        <dbReference type="Pfam" id="PF01243"/>
    </source>
</evidence>
<feature type="domain" description="Pyridoxamine 5'-phosphate oxidase N-terminal" evidence="2">
    <location>
        <begin position="7"/>
        <end position="107"/>
    </location>
</feature>
<dbReference type="PANTHER" id="PTHR35176:SF6">
    <property type="entry name" value="HEME OXYGENASE HI_0854-RELATED"/>
    <property type="match status" value="1"/>
</dbReference>
<dbReference type="EMBL" id="AP022613">
    <property type="protein sequence ID" value="BBZ40706.1"/>
    <property type="molecule type" value="Genomic_DNA"/>
</dbReference>
<evidence type="ECO:0000256" key="1">
    <source>
        <dbReference type="ARBA" id="ARBA00023002"/>
    </source>
</evidence>
<dbReference type="AlphaFoldDB" id="A0A1X1TBC7"/>
<organism evidence="3 4">
    <name type="scientific">Mycobacterium conspicuum</name>
    <dbReference type="NCBI Taxonomy" id="44010"/>
    <lineage>
        <taxon>Bacteria</taxon>
        <taxon>Bacillati</taxon>
        <taxon>Actinomycetota</taxon>
        <taxon>Actinomycetes</taxon>
        <taxon>Mycobacteriales</taxon>
        <taxon>Mycobacteriaceae</taxon>
        <taxon>Mycobacterium</taxon>
    </lineage>
</organism>
<keyword evidence="4" id="KW-1185">Reference proteome</keyword>
<name>A0A1X1TBC7_9MYCO</name>
<dbReference type="Pfam" id="PF01243">
    <property type="entry name" value="PNPOx_N"/>
    <property type="match status" value="1"/>
</dbReference>
<dbReference type="PANTHER" id="PTHR35176">
    <property type="entry name" value="HEME OXYGENASE HI_0854-RELATED"/>
    <property type="match status" value="1"/>
</dbReference>
<gene>
    <name evidence="3" type="ORF">MCNS_37690</name>
</gene>
<dbReference type="Proteomes" id="UP000467385">
    <property type="component" value="Chromosome"/>
</dbReference>
<dbReference type="GO" id="GO:0070967">
    <property type="term" value="F:coenzyme F420 binding"/>
    <property type="evidence" value="ECO:0007669"/>
    <property type="project" value="TreeGrafter"/>
</dbReference>
<dbReference type="InterPro" id="IPR012349">
    <property type="entry name" value="Split_barrel_FMN-bd"/>
</dbReference>
<dbReference type="InterPro" id="IPR011576">
    <property type="entry name" value="Pyridox_Oxase_N"/>
</dbReference>
<dbReference type="SUPFAM" id="SSF50475">
    <property type="entry name" value="FMN-binding split barrel"/>
    <property type="match status" value="1"/>
</dbReference>
<accession>A0A1X1TBC7</accession>
<dbReference type="InterPro" id="IPR052019">
    <property type="entry name" value="F420H2_bilvrd_red/Heme_oxyg"/>
</dbReference>
<dbReference type="GO" id="GO:0016627">
    <property type="term" value="F:oxidoreductase activity, acting on the CH-CH group of donors"/>
    <property type="evidence" value="ECO:0007669"/>
    <property type="project" value="TreeGrafter"/>
</dbReference>
<evidence type="ECO:0000313" key="4">
    <source>
        <dbReference type="Proteomes" id="UP000467385"/>
    </source>
</evidence>
<sequence length="155" mass="17480">MIRLTEDEAWAEIAAAHTGILTTLRRDGMPIALPVWFVPQDRTVAMRTPAATKKLARVRNDPRASFLVESGERWVDLRAVHLTGRVEIVSDEPAIRRIEEAIDTKYAAFRPPSAGLPEATQRRYANSVYMRFVPEGRILTWDNSRITPGLRGSRA</sequence>
<keyword evidence="1" id="KW-0560">Oxidoreductase</keyword>
<reference evidence="3 4" key="1">
    <citation type="journal article" date="2019" name="Emerg. Microbes Infect.">
        <title>Comprehensive subspecies identification of 175 nontuberculous mycobacteria species based on 7547 genomic profiles.</title>
        <authorList>
            <person name="Matsumoto Y."/>
            <person name="Kinjo T."/>
            <person name="Motooka D."/>
            <person name="Nabeya D."/>
            <person name="Jung N."/>
            <person name="Uechi K."/>
            <person name="Horii T."/>
            <person name="Iida T."/>
            <person name="Fujita J."/>
            <person name="Nakamura S."/>
        </authorList>
    </citation>
    <scope>NUCLEOTIDE SEQUENCE [LARGE SCALE GENOMIC DNA]</scope>
    <source>
        <strain evidence="3 4">JCM 14738</strain>
    </source>
</reference>
<dbReference type="GO" id="GO:0005829">
    <property type="term" value="C:cytosol"/>
    <property type="evidence" value="ECO:0007669"/>
    <property type="project" value="TreeGrafter"/>
</dbReference>
<dbReference type="RefSeq" id="WP_085233157.1">
    <property type="nucleotide sequence ID" value="NZ_AP022613.1"/>
</dbReference>
<proteinExistence type="predicted"/>
<protein>
    <recommendedName>
        <fullName evidence="2">Pyridoxamine 5'-phosphate oxidase N-terminal domain-containing protein</fullName>
    </recommendedName>
</protein>
<dbReference type="Gene3D" id="2.30.110.10">
    <property type="entry name" value="Electron Transport, Fmn-binding Protein, Chain A"/>
    <property type="match status" value="1"/>
</dbReference>
<dbReference type="OrthoDB" id="162914at2"/>
<dbReference type="STRING" id="44010.AWC00_13435"/>
<evidence type="ECO:0000313" key="3">
    <source>
        <dbReference type="EMBL" id="BBZ40706.1"/>
    </source>
</evidence>